<proteinExistence type="predicted"/>
<organism evidence="1 2">
    <name type="scientific">Pistacia integerrima</name>
    <dbReference type="NCBI Taxonomy" id="434235"/>
    <lineage>
        <taxon>Eukaryota</taxon>
        <taxon>Viridiplantae</taxon>
        <taxon>Streptophyta</taxon>
        <taxon>Embryophyta</taxon>
        <taxon>Tracheophyta</taxon>
        <taxon>Spermatophyta</taxon>
        <taxon>Magnoliopsida</taxon>
        <taxon>eudicotyledons</taxon>
        <taxon>Gunneridae</taxon>
        <taxon>Pentapetalae</taxon>
        <taxon>rosids</taxon>
        <taxon>malvids</taxon>
        <taxon>Sapindales</taxon>
        <taxon>Anacardiaceae</taxon>
        <taxon>Pistacia</taxon>
    </lineage>
</organism>
<protein>
    <submittedName>
        <fullName evidence="1">Uncharacterized protein</fullName>
    </submittedName>
</protein>
<comment type="caution">
    <text evidence="1">The sequence shown here is derived from an EMBL/GenBank/DDBJ whole genome shotgun (WGS) entry which is preliminary data.</text>
</comment>
<accession>A0ACC0XN02</accession>
<dbReference type="Proteomes" id="UP001163603">
    <property type="component" value="Chromosome 11"/>
</dbReference>
<gene>
    <name evidence="1" type="ORF">Pint_31828</name>
</gene>
<keyword evidence="2" id="KW-1185">Reference proteome</keyword>
<evidence type="ECO:0000313" key="1">
    <source>
        <dbReference type="EMBL" id="KAJ0020664.1"/>
    </source>
</evidence>
<sequence length="93" mass="11138">METALEEGGQRWWWLFKIVRRWTSKPEMSGQWADLEWCMMLMSGGGSWWPGVGKGWPTMMVDLEDCATMVVQRRSVWALQEVQRSWRRKRDSR</sequence>
<dbReference type="EMBL" id="CM047746">
    <property type="protein sequence ID" value="KAJ0020664.1"/>
    <property type="molecule type" value="Genomic_DNA"/>
</dbReference>
<reference evidence="2" key="1">
    <citation type="journal article" date="2023" name="G3 (Bethesda)">
        <title>Genome assembly and association tests identify interacting loci associated with vigor, precocity, and sex in interspecific pistachio rootstocks.</title>
        <authorList>
            <person name="Palmer W."/>
            <person name="Jacygrad E."/>
            <person name="Sagayaradj S."/>
            <person name="Cavanaugh K."/>
            <person name="Han R."/>
            <person name="Bertier L."/>
            <person name="Beede B."/>
            <person name="Kafkas S."/>
            <person name="Golino D."/>
            <person name="Preece J."/>
            <person name="Michelmore R."/>
        </authorList>
    </citation>
    <scope>NUCLEOTIDE SEQUENCE [LARGE SCALE GENOMIC DNA]</scope>
</reference>
<evidence type="ECO:0000313" key="2">
    <source>
        <dbReference type="Proteomes" id="UP001163603"/>
    </source>
</evidence>
<name>A0ACC0XN02_9ROSI</name>